<accession>A0A9P5P0K6</accession>
<feature type="non-terminal residue" evidence="1">
    <location>
        <position position="1"/>
    </location>
</feature>
<reference evidence="1" key="1">
    <citation type="submission" date="2020-11" db="EMBL/GenBank/DDBJ databases">
        <authorList>
            <consortium name="DOE Joint Genome Institute"/>
            <person name="Ahrendt S."/>
            <person name="Riley R."/>
            <person name="Andreopoulos W."/>
            <person name="LaButti K."/>
            <person name="Pangilinan J."/>
            <person name="Ruiz-duenas F.J."/>
            <person name="Barrasa J.M."/>
            <person name="Sanchez-Garcia M."/>
            <person name="Camarero S."/>
            <person name="Miyauchi S."/>
            <person name="Serrano A."/>
            <person name="Linde D."/>
            <person name="Babiker R."/>
            <person name="Drula E."/>
            <person name="Ayuso-Fernandez I."/>
            <person name="Pacheco R."/>
            <person name="Padilla G."/>
            <person name="Ferreira P."/>
            <person name="Barriuso J."/>
            <person name="Kellner H."/>
            <person name="Castanera R."/>
            <person name="Alfaro M."/>
            <person name="Ramirez L."/>
            <person name="Pisabarro A.G."/>
            <person name="Kuo A."/>
            <person name="Tritt A."/>
            <person name="Lipzen A."/>
            <person name="He G."/>
            <person name="Yan M."/>
            <person name="Ng V."/>
            <person name="Cullen D."/>
            <person name="Martin F."/>
            <person name="Rosso M.-N."/>
            <person name="Henrissat B."/>
            <person name="Hibbett D."/>
            <person name="Martinez A.T."/>
            <person name="Grigoriev I.V."/>
        </authorList>
    </citation>
    <scope>NUCLEOTIDE SEQUENCE</scope>
    <source>
        <strain evidence="1">AH 44721</strain>
    </source>
</reference>
<proteinExistence type="predicted"/>
<organism evidence="1 2">
    <name type="scientific">Gymnopilus junonius</name>
    <name type="common">Spectacular rustgill mushroom</name>
    <name type="synonym">Gymnopilus spectabilis subsp. junonius</name>
    <dbReference type="NCBI Taxonomy" id="109634"/>
    <lineage>
        <taxon>Eukaryota</taxon>
        <taxon>Fungi</taxon>
        <taxon>Dikarya</taxon>
        <taxon>Basidiomycota</taxon>
        <taxon>Agaricomycotina</taxon>
        <taxon>Agaricomycetes</taxon>
        <taxon>Agaricomycetidae</taxon>
        <taxon>Agaricales</taxon>
        <taxon>Agaricineae</taxon>
        <taxon>Hymenogastraceae</taxon>
        <taxon>Gymnopilus</taxon>
    </lineage>
</organism>
<dbReference type="Gene3D" id="3.60.130.30">
    <property type="match status" value="1"/>
</dbReference>
<protein>
    <submittedName>
        <fullName evidence="1">Uncharacterized protein</fullName>
    </submittedName>
</protein>
<keyword evidence="2" id="KW-1185">Reference proteome</keyword>
<evidence type="ECO:0000313" key="1">
    <source>
        <dbReference type="EMBL" id="KAF8911113.1"/>
    </source>
</evidence>
<dbReference type="OrthoDB" id="3202607at2759"/>
<comment type="caution">
    <text evidence="1">The sequence shown here is derived from an EMBL/GenBank/DDBJ whole genome shotgun (WGS) entry which is preliminary data.</text>
</comment>
<dbReference type="EMBL" id="JADNYJ010000005">
    <property type="protein sequence ID" value="KAF8911113.1"/>
    <property type="molecule type" value="Genomic_DNA"/>
</dbReference>
<evidence type="ECO:0000313" key="2">
    <source>
        <dbReference type="Proteomes" id="UP000724874"/>
    </source>
</evidence>
<name>A0A9P5P0K6_GYMJU</name>
<sequence>IVDMDGRIIAILAGCPDDANWDQVQRNATALLEETKCCCRPPTKSFHHCRGAFTTLRCGFSHGGGQTHPQNLANSKTNMWLIQALNARMPIKRVVGFGSSIFESWAPQVHAYYVEKLGALQRHDRMLKRPFRNSVFPSTTYNLGPQTICYPHVDSANLPFGFCAIMALGSYDPKKGGHLVLWECSLVVEFPPGSTVLIPSSILTHSNTPVSKSETRYSMMQYAAGGLFCWVDHEFQKMTTFRKSRTAAQLAALDRHNSNCWSFRLSLFRCLPSVSTAS</sequence>
<dbReference type="Proteomes" id="UP000724874">
    <property type="component" value="Unassembled WGS sequence"/>
</dbReference>
<gene>
    <name evidence="1" type="ORF">CPB84DRAFT_1672179</name>
</gene>
<dbReference type="AlphaFoldDB" id="A0A9P5P0K6"/>